<feature type="domain" description="UPF0033" evidence="5">
    <location>
        <begin position="396"/>
        <end position="420"/>
    </location>
</feature>
<dbReference type="InterPro" id="IPR001455">
    <property type="entry name" value="TusA-like"/>
</dbReference>
<dbReference type="InterPro" id="IPR000192">
    <property type="entry name" value="Aminotrans_V_dom"/>
</dbReference>
<name>A0ABW2G936_9ACTN</name>
<accession>A0ABW2G936</accession>
<dbReference type="SUPFAM" id="SSF64307">
    <property type="entry name" value="SirA-like"/>
    <property type="match status" value="1"/>
</dbReference>
<evidence type="ECO:0000259" key="5">
    <source>
        <dbReference type="PROSITE" id="PS01148"/>
    </source>
</evidence>
<dbReference type="InterPro" id="IPR015424">
    <property type="entry name" value="PyrdxlP-dep_Trfase"/>
</dbReference>
<dbReference type="PROSITE" id="PS01148">
    <property type="entry name" value="UPF0033"/>
    <property type="match status" value="1"/>
</dbReference>
<dbReference type="EMBL" id="JBHTAJ010000113">
    <property type="protein sequence ID" value="MFC7184682.1"/>
    <property type="molecule type" value="Genomic_DNA"/>
</dbReference>
<proteinExistence type="inferred from homology"/>
<dbReference type="InterPro" id="IPR015422">
    <property type="entry name" value="PyrdxlP-dep_Trfase_small"/>
</dbReference>
<evidence type="ECO:0000256" key="2">
    <source>
        <dbReference type="ARBA" id="ARBA00006490"/>
    </source>
</evidence>
<comment type="similarity">
    <text evidence="2">Belongs to the class-V pyridoxal-phosphate-dependent aminotransferase family. NifS/IscS subfamily.</text>
</comment>
<dbReference type="Gene3D" id="3.40.640.10">
    <property type="entry name" value="Type I PLP-dependent aspartate aminotransferase-like (Major domain)"/>
    <property type="match status" value="1"/>
</dbReference>
<evidence type="ECO:0000256" key="3">
    <source>
        <dbReference type="ARBA" id="ARBA00050776"/>
    </source>
</evidence>
<comment type="caution">
    <text evidence="6">The sequence shown here is derived from an EMBL/GenBank/DDBJ whole genome shotgun (WGS) entry which is preliminary data.</text>
</comment>
<dbReference type="CDD" id="cd00291">
    <property type="entry name" value="SirA_YedF_YeeD"/>
    <property type="match status" value="1"/>
</dbReference>
<dbReference type="PANTHER" id="PTHR11601">
    <property type="entry name" value="CYSTEINE DESULFURYLASE FAMILY MEMBER"/>
    <property type="match status" value="1"/>
</dbReference>
<keyword evidence="7" id="KW-1185">Reference proteome</keyword>
<dbReference type="Proteomes" id="UP001596435">
    <property type="component" value="Unassembled WGS sequence"/>
</dbReference>
<keyword evidence="4" id="KW-0175">Coiled coil</keyword>
<dbReference type="Pfam" id="PF00266">
    <property type="entry name" value="Aminotran_5"/>
    <property type="match status" value="1"/>
</dbReference>
<dbReference type="Pfam" id="PF01206">
    <property type="entry name" value="TusA"/>
    <property type="match status" value="1"/>
</dbReference>
<reference evidence="7" key="1">
    <citation type="journal article" date="2019" name="Int. J. Syst. Evol. Microbiol.">
        <title>The Global Catalogue of Microorganisms (GCM) 10K type strain sequencing project: providing services to taxonomists for standard genome sequencing and annotation.</title>
        <authorList>
            <consortium name="The Broad Institute Genomics Platform"/>
            <consortium name="The Broad Institute Genome Sequencing Center for Infectious Disease"/>
            <person name="Wu L."/>
            <person name="Ma J."/>
        </authorList>
    </citation>
    <scope>NUCLEOTIDE SEQUENCE [LARGE SCALE GENOMIC DNA]</scope>
    <source>
        <strain evidence="7">CGMCC 1.12859</strain>
    </source>
</reference>
<evidence type="ECO:0000256" key="1">
    <source>
        <dbReference type="ARBA" id="ARBA00001933"/>
    </source>
</evidence>
<dbReference type="InterPro" id="IPR015421">
    <property type="entry name" value="PyrdxlP-dep_Trfase_major"/>
</dbReference>
<dbReference type="Gene3D" id="3.90.1150.10">
    <property type="entry name" value="Aspartate Aminotransferase, domain 1"/>
    <property type="match status" value="1"/>
</dbReference>
<protein>
    <submittedName>
        <fullName evidence="6">Cysteine desulfurase/sulfurtransferase TusA family protein</fullName>
    </submittedName>
</protein>
<dbReference type="RefSeq" id="WP_345705644.1">
    <property type="nucleotide sequence ID" value="NZ_BAABKV010000001.1"/>
</dbReference>
<sequence length="470" mass="49126">MSYFDVASTAPLHPVARQALTAALDEGWADPARLYRSGRQARMLLDAARETVAEVLGARADEIAFTASGTQAVQLGMLGALKGNRRRGGHLVHSAVEHSSVLHVAEQHEAAGGEVSVVPVDRLGRVKPTRFAERFGDGTALAVLQTANHEVGTVQPVAEVADLCGSVGIPLLVDAAQSAGRLPVPGGWSLLTASAHKWGGPAGVGVLAVRKGVRYASPLPADERERGRVPGYVNVPAIVAAAASLRAVRAEAEQENARLHALVERIRATVPQLVPEVEVVGDPVHRLPHLVTFSCLYVDGEVLLGELDRAGFAVSSGSSCTSSTLTPSHVLAAMGVLTEGNVRVSLPYGTDEADVTRFLTVLPELVAGVRAPLGLDLRAPAAAEPAAPDEVPALVVDALGKRCPLPVIELARRIGEVAPGGTVAVLADDEAARLDIPAWCGMREQEYLGEAPAAAYGHDRGTAYLVRRVS</sequence>
<dbReference type="Gene3D" id="3.30.110.40">
    <property type="entry name" value="TusA-like domain"/>
    <property type="match status" value="1"/>
</dbReference>
<dbReference type="InterPro" id="IPR036868">
    <property type="entry name" value="TusA-like_sf"/>
</dbReference>
<dbReference type="PANTHER" id="PTHR11601:SF34">
    <property type="entry name" value="CYSTEINE DESULFURASE"/>
    <property type="match status" value="1"/>
</dbReference>
<dbReference type="SUPFAM" id="SSF53383">
    <property type="entry name" value="PLP-dependent transferases"/>
    <property type="match status" value="1"/>
</dbReference>
<comment type="catalytic activity">
    <reaction evidence="3">
        <text>(sulfur carrier)-H + L-cysteine = (sulfur carrier)-SH + L-alanine</text>
        <dbReference type="Rhea" id="RHEA:43892"/>
        <dbReference type="Rhea" id="RHEA-COMP:14737"/>
        <dbReference type="Rhea" id="RHEA-COMP:14739"/>
        <dbReference type="ChEBI" id="CHEBI:29917"/>
        <dbReference type="ChEBI" id="CHEBI:35235"/>
        <dbReference type="ChEBI" id="CHEBI:57972"/>
        <dbReference type="ChEBI" id="CHEBI:64428"/>
        <dbReference type="EC" id="2.8.1.7"/>
    </reaction>
</comment>
<evidence type="ECO:0000313" key="6">
    <source>
        <dbReference type="EMBL" id="MFC7184682.1"/>
    </source>
</evidence>
<evidence type="ECO:0000256" key="4">
    <source>
        <dbReference type="SAM" id="Coils"/>
    </source>
</evidence>
<organism evidence="6 7">
    <name type="scientific">Kitasatospora paranensis</name>
    <dbReference type="NCBI Taxonomy" id="258053"/>
    <lineage>
        <taxon>Bacteria</taxon>
        <taxon>Bacillati</taxon>
        <taxon>Actinomycetota</taxon>
        <taxon>Actinomycetes</taxon>
        <taxon>Kitasatosporales</taxon>
        <taxon>Streptomycetaceae</taxon>
        <taxon>Kitasatospora</taxon>
    </lineage>
</organism>
<feature type="coiled-coil region" evidence="4">
    <location>
        <begin position="242"/>
        <end position="269"/>
    </location>
</feature>
<evidence type="ECO:0000313" key="7">
    <source>
        <dbReference type="Proteomes" id="UP001596435"/>
    </source>
</evidence>
<comment type="cofactor">
    <cofactor evidence="1">
        <name>pyridoxal 5'-phosphate</name>
        <dbReference type="ChEBI" id="CHEBI:597326"/>
    </cofactor>
</comment>
<gene>
    <name evidence="6" type="ORF">ACFQMG_34540</name>
</gene>